<evidence type="ECO:0008006" key="7">
    <source>
        <dbReference type="Google" id="ProtNLM"/>
    </source>
</evidence>
<evidence type="ECO:0000256" key="4">
    <source>
        <dbReference type="ARBA" id="ARBA00023315"/>
    </source>
</evidence>
<dbReference type="AlphaFoldDB" id="I9SN00"/>
<dbReference type="SUPFAM" id="SSF51161">
    <property type="entry name" value="Trimeric LpxA-like enzymes"/>
    <property type="match status" value="1"/>
</dbReference>
<dbReference type="InterPro" id="IPR050179">
    <property type="entry name" value="Trans_hexapeptide_repeat"/>
</dbReference>
<dbReference type="Gene3D" id="2.160.10.10">
    <property type="entry name" value="Hexapeptide repeat proteins"/>
    <property type="match status" value="1"/>
</dbReference>
<accession>I9SN00</accession>
<dbReference type="PATRIC" id="fig|997887.3.peg.4106"/>
<dbReference type="CDD" id="cd03349">
    <property type="entry name" value="LbH_XAT"/>
    <property type="match status" value="1"/>
</dbReference>
<name>I9SN00_9BACE</name>
<dbReference type="EMBL" id="AGXV01000047">
    <property type="protein sequence ID" value="EIY57526.1"/>
    <property type="molecule type" value="Genomic_DNA"/>
</dbReference>
<keyword evidence="4" id="KW-0012">Acyltransferase</keyword>
<evidence type="ECO:0000256" key="1">
    <source>
        <dbReference type="ARBA" id="ARBA00007274"/>
    </source>
</evidence>
<dbReference type="OrthoDB" id="9812571at2"/>
<evidence type="ECO:0000313" key="6">
    <source>
        <dbReference type="Proteomes" id="UP000005150"/>
    </source>
</evidence>
<dbReference type="PANTHER" id="PTHR43300">
    <property type="entry name" value="ACETYLTRANSFERASE"/>
    <property type="match status" value="1"/>
</dbReference>
<dbReference type="HOGENOM" id="CLU_051638_5_0_10"/>
<dbReference type="InterPro" id="IPR011004">
    <property type="entry name" value="Trimer_LpxA-like_sf"/>
</dbReference>
<dbReference type="RefSeq" id="WP_007481908.1">
    <property type="nucleotide sequence ID" value="NZ_JH724309.1"/>
</dbReference>
<dbReference type="PANTHER" id="PTHR43300:SF11">
    <property type="entry name" value="ACETYLTRANSFERASE RV3034C-RELATED"/>
    <property type="match status" value="1"/>
</dbReference>
<evidence type="ECO:0000256" key="2">
    <source>
        <dbReference type="ARBA" id="ARBA00022679"/>
    </source>
</evidence>
<dbReference type="Proteomes" id="UP000005150">
    <property type="component" value="Unassembled WGS sequence"/>
</dbReference>
<dbReference type="InterPro" id="IPR018357">
    <property type="entry name" value="Hexapep_transf_CS"/>
</dbReference>
<protein>
    <recommendedName>
        <fullName evidence="7">Transferase hexapeptide repeat family phosphonate metabolim protein</fullName>
    </recommendedName>
</protein>
<keyword evidence="2" id="KW-0808">Transferase</keyword>
<dbReference type="Pfam" id="PF00132">
    <property type="entry name" value="Hexapep"/>
    <property type="match status" value="1"/>
</dbReference>
<dbReference type="GO" id="GO:0016746">
    <property type="term" value="F:acyltransferase activity"/>
    <property type="evidence" value="ECO:0007669"/>
    <property type="project" value="UniProtKB-KW"/>
</dbReference>
<comment type="caution">
    <text evidence="5">The sequence shown here is derived from an EMBL/GenBank/DDBJ whole genome shotgun (WGS) entry which is preliminary data.</text>
</comment>
<keyword evidence="3" id="KW-0677">Repeat</keyword>
<reference evidence="5 6" key="1">
    <citation type="submission" date="2012-02" db="EMBL/GenBank/DDBJ databases">
        <title>The Genome Sequence of Bacteroides salyersiae CL02T12C01.</title>
        <authorList>
            <consortium name="The Broad Institute Genome Sequencing Platform"/>
            <person name="Earl A."/>
            <person name="Ward D."/>
            <person name="Feldgarden M."/>
            <person name="Gevers D."/>
            <person name="Zitomersky N.L."/>
            <person name="Coyne M.J."/>
            <person name="Comstock L.E."/>
            <person name="Young S.K."/>
            <person name="Zeng Q."/>
            <person name="Gargeya S."/>
            <person name="Fitzgerald M."/>
            <person name="Haas B."/>
            <person name="Abouelleil A."/>
            <person name="Alvarado L."/>
            <person name="Arachchi H.M."/>
            <person name="Berlin A."/>
            <person name="Chapman S.B."/>
            <person name="Gearin G."/>
            <person name="Goldberg J."/>
            <person name="Griggs A."/>
            <person name="Gujja S."/>
            <person name="Hansen M."/>
            <person name="Heiman D."/>
            <person name="Howarth C."/>
            <person name="Larimer J."/>
            <person name="Lui A."/>
            <person name="MacDonald P.J.P."/>
            <person name="McCowen C."/>
            <person name="Montmayeur A."/>
            <person name="Murphy C."/>
            <person name="Neiman D."/>
            <person name="Pearson M."/>
            <person name="Priest M."/>
            <person name="Roberts A."/>
            <person name="Saif S."/>
            <person name="Shea T."/>
            <person name="Sisk P."/>
            <person name="Stolte C."/>
            <person name="Sykes S."/>
            <person name="Wortman J."/>
            <person name="Nusbaum C."/>
            <person name="Birren B."/>
        </authorList>
    </citation>
    <scope>NUCLEOTIDE SEQUENCE [LARGE SCALE GENOMIC DNA]</scope>
    <source>
        <strain evidence="5 6">CL02T12C01</strain>
    </source>
</reference>
<proteinExistence type="inferred from homology"/>
<gene>
    <name evidence="5" type="ORF">HMPREF1071_03937</name>
</gene>
<evidence type="ECO:0000256" key="3">
    <source>
        <dbReference type="ARBA" id="ARBA00022737"/>
    </source>
</evidence>
<dbReference type="InterPro" id="IPR001451">
    <property type="entry name" value="Hexapep"/>
</dbReference>
<keyword evidence="6" id="KW-1185">Reference proteome</keyword>
<evidence type="ECO:0000313" key="5">
    <source>
        <dbReference type="EMBL" id="EIY57526.1"/>
    </source>
</evidence>
<sequence length="213" mass="24446">MRYLQSLFSLKKIKYKYISFFSIWDTQSEFTSKSALRYLAKLFNVHIGDYSSVGVNCKVSNAIIGRFTVIARDCAIGLGAHPTNYLTHHSIFYKKVPWGFHKEWIQHLDFDEFPLTYIGNDVWIGARTIVMDGVNIGDGAIIAAGSVVTKDVPAYAIVGGAPAKLIKYRFDEKMINKLLDMKWWNWPDDKITKNIALFHIPDLKLEDIDRFLF</sequence>
<organism evidence="5 6">
    <name type="scientific">Bacteroides salyersiae CL02T12C01</name>
    <dbReference type="NCBI Taxonomy" id="997887"/>
    <lineage>
        <taxon>Bacteria</taxon>
        <taxon>Pseudomonadati</taxon>
        <taxon>Bacteroidota</taxon>
        <taxon>Bacteroidia</taxon>
        <taxon>Bacteroidales</taxon>
        <taxon>Bacteroidaceae</taxon>
        <taxon>Bacteroides</taxon>
    </lineage>
</organism>
<comment type="similarity">
    <text evidence="1">Belongs to the transferase hexapeptide repeat family.</text>
</comment>
<dbReference type="PROSITE" id="PS00101">
    <property type="entry name" value="HEXAPEP_TRANSFERASES"/>
    <property type="match status" value="1"/>
</dbReference>